<dbReference type="SUPFAM" id="SSF88688">
    <property type="entry name" value="Families 57/38 glycoside transferase middle domain"/>
    <property type="match status" value="1"/>
</dbReference>
<dbReference type="GO" id="GO:0005576">
    <property type="term" value="C:extracellular region"/>
    <property type="evidence" value="ECO:0007669"/>
    <property type="project" value="TreeGrafter"/>
</dbReference>
<dbReference type="GO" id="GO:0030979">
    <property type="term" value="P:alpha-glucan biosynthetic process"/>
    <property type="evidence" value="ECO:0007669"/>
    <property type="project" value="InterPro"/>
</dbReference>
<dbReference type="Pfam" id="PF09210">
    <property type="entry name" value="BE_C"/>
    <property type="match status" value="1"/>
</dbReference>
<dbReference type="PANTHER" id="PTHR41695:SF1">
    <property type="entry name" value="1,4-ALPHA-GLUCAN BRANCHING ENZYME TK1436"/>
    <property type="match status" value="1"/>
</dbReference>
<keyword evidence="5" id="KW-1185">Reference proteome</keyword>
<dbReference type="InterPro" id="IPR040042">
    <property type="entry name" value="Branching_enz_MT3115-like"/>
</dbReference>
<dbReference type="InterPro" id="IPR028995">
    <property type="entry name" value="Glyco_hydro_57/38_cen_sf"/>
</dbReference>
<dbReference type="RefSeq" id="WP_166032740.1">
    <property type="nucleotide sequence ID" value="NZ_CP048877.1"/>
</dbReference>
<keyword evidence="2 3" id="KW-0119">Carbohydrate metabolism</keyword>
<evidence type="ECO:0000256" key="1">
    <source>
        <dbReference type="ARBA" id="ARBA00006821"/>
    </source>
</evidence>
<evidence type="ECO:0000313" key="4">
    <source>
        <dbReference type="EMBL" id="QIJ72523.1"/>
    </source>
</evidence>
<protein>
    <submittedName>
        <fullName evidence="4">DUF1957 domain-containing protein</fullName>
    </submittedName>
</protein>
<organism evidence="4 5">
    <name type="scientific">Thermosulfuriphilus ammonigenes</name>
    <dbReference type="NCBI Taxonomy" id="1936021"/>
    <lineage>
        <taxon>Bacteria</taxon>
        <taxon>Pseudomonadati</taxon>
        <taxon>Thermodesulfobacteriota</taxon>
        <taxon>Thermodesulfobacteria</taxon>
        <taxon>Thermodesulfobacteriales</taxon>
        <taxon>Thermodesulfobacteriaceae</taxon>
        <taxon>Thermosulfuriphilus</taxon>
    </lineage>
</organism>
<gene>
    <name evidence="4" type="ORF">G4V39_09670</name>
</gene>
<dbReference type="KEGG" id="tav:G4V39_09670"/>
<dbReference type="GO" id="GO:0003844">
    <property type="term" value="F:1,4-alpha-glucan branching enzyme activity"/>
    <property type="evidence" value="ECO:0007669"/>
    <property type="project" value="InterPro"/>
</dbReference>
<dbReference type="InterPro" id="IPR037090">
    <property type="entry name" value="57_glycoside_trans_central"/>
</dbReference>
<dbReference type="SUPFAM" id="SSF88713">
    <property type="entry name" value="Glycoside hydrolase/deacetylase"/>
    <property type="match status" value="1"/>
</dbReference>
<dbReference type="InterPro" id="IPR004300">
    <property type="entry name" value="Glyco_hydro_57_N"/>
</dbReference>
<dbReference type="PANTHER" id="PTHR41695">
    <property type="entry name" value="1,4-ALPHA-GLUCAN BRANCHING ENZYME RV3031-RELATED"/>
    <property type="match status" value="1"/>
</dbReference>
<evidence type="ECO:0000313" key="5">
    <source>
        <dbReference type="Proteomes" id="UP000502179"/>
    </source>
</evidence>
<sequence length="986" mass="114842">MRESTVVVGQTLKAEALGSHILVSWSKVSFLPDEDLYLEVFREGSLLASHRVSHLQQLEIDLPGAGDFTLVLSRKRRQELSLVSGFHYSPHVVFVSENERRHHLSWGQIDWRAVEAELKLTTGLSLKETRAFLRLLRYPDPVTGFPEEEWQEVGVSDRSLILGLIRAVELHLLDREGHSLKRIFRLEVIPPERGAEIDKISITVGPEEFYLYLTRKVVEPDELQLKAFWRIPQSLVDELEREFLAPRGLSWEKAGVVLRLFRQEGGSWQEFRPHEHRAIGLARDWIFPLIPPGLYQARLLLETYDGETLTVIASSNLCFLAGGQEGIFLLPIDEYRLFAYWHLEQESLTRRLEEFAAGDSVKTFLRLFEEFSGNLYPRPDKDIEVHLGLTNNWYLHLEPDKRWRIQILAVRGDGKLLELTPVSNPAQTGRLSTGANPVVYKTVDLPLEHPTIRPIKGVMDPANHSIGLLILHLHAHLPYIRRRIVYGQAGYWQPMGYPEEWFHEALVDTYIPLIDRLESLVAEGVDFKLSMDISPALSNMMRCPLLQEEFLRYIEGLINLARAEIERTLREEPHYTHAAWVHLERFEKAREIFLRWEGDLTRAFRSLQDRGYLEISTCAATHAFLPFYLSHKEAIYAQVETAIRDYEETFGRLPVGIWLPECAYHPGIEEILDHFGLRYFFSETHTVLLADSPVEFGYHAPVYIRGSNVAVFPRDPETGKQVWSGEEGYPGDPDYLEFHIKGGPLRYNRVTDRRSQQKEPYNRDWALAKAASHAQHFMEGRNFRFEYVHGWFWKKPLTVATYDAELFGHHWFEGPDFLYFLLKKIYHNQNQTELITPADYLARYPTNQDVFPATSSWGDKGTFDKWMYGSVSWMYRHIHQAIAAAREMAEAPEVDDEYSRRLLAQASREVLWAMNSDLAFVISNGHFIDRMKEFFFEALENFWWLRDLFESYRKHGHRDEGALRLLEISRPIFPRINPRCFARRKR</sequence>
<evidence type="ECO:0000256" key="3">
    <source>
        <dbReference type="RuleBase" id="RU361196"/>
    </source>
</evidence>
<dbReference type="Gene3D" id="1.20.1430.10">
    <property type="entry name" value="Families 57/38 glycoside transferase, middle domain"/>
    <property type="match status" value="1"/>
</dbReference>
<comment type="similarity">
    <text evidence="1 3">Belongs to the glycosyl hydrolase 57 family.</text>
</comment>
<dbReference type="AlphaFoldDB" id="A0A6G7PYP2"/>
<name>A0A6G7PYP2_9BACT</name>
<dbReference type="Pfam" id="PF03065">
    <property type="entry name" value="Glyco_hydro_57"/>
    <property type="match status" value="1"/>
</dbReference>
<accession>A0A6G7PYP2</accession>
<dbReference type="InterPro" id="IPR032585">
    <property type="entry name" value="DUF4912"/>
</dbReference>
<dbReference type="Pfam" id="PF16258">
    <property type="entry name" value="DUF4912"/>
    <property type="match status" value="1"/>
</dbReference>
<proteinExistence type="inferred from homology"/>
<dbReference type="EMBL" id="CP048877">
    <property type="protein sequence ID" value="QIJ72523.1"/>
    <property type="molecule type" value="Genomic_DNA"/>
</dbReference>
<dbReference type="Gene3D" id="3.20.110.10">
    <property type="entry name" value="Glycoside hydrolase 38, N terminal domain"/>
    <property type="match status" value="1"/>
</dbReference>
<dbReference type="InterPro" id="IPR015293">
    <property type="entry name" value="BE_C"/>
</dbReference>
<evidence type="ECO:0000256" key="2">
    <source>
        <dbReference type="ARBA" id="ARBA00023277"/>
    </source>
</evidence>
<reference evidence="4 5" key="1">
    <citation type="submission" date="2020-02" db="EMBL/GenBank/DDBJ databases">
        <title>Genome analysis of Thermosulfuriphilus ammonigenes ST65T, an anaerobic thermophilic chemolithoautotrophic bacterium isolated from a deep-sea hydrothermal vent.</title>
        <authorList>
            <person name="Slobodkina G."/>
            <person name="Allioux M."/>
            <person name="Merkel A."/>
            <person name="Alain K."/>
            <person name="Jebbar M."/>
            <person name="Slobodkin A."/>
        </authorList>
    </citation>
    <scope>NUCLEOTIDE SEQUENCE [LARGE SCALE GENOMIC DNA]</scope>
    <source>
        <strain evidence="4 5">ST65</strain>
    </source>
</reference>
<dbReference type="InterPro" id="IPR011330">
    <property type="entry name" value="Glyco_hydro/deAcase_b/a-brl"/>
</dbReference>
<dbReference type="InterPro" id="IPR027291">
    <property type="entry name" value="Glyco_hydro_38_N_sf"/>
</dbReference>
<dbReference type="Proteomes" id="UP000502179">
    <property type="component" value="Chromosome"/>
</dbReference>